<comment type="caution">
    <text evidence="1">The sequence shown here is derived from an EMBL/GenBank/DDBJ whole genome shotgun (WGS) entry which is preliminary data.</text>
</comment>
<dbReference type="Pfam" id="PF12836">
    <property type="entry name" value="HHH_3"/>
    <property type="match status" value="1"/>
</dbReference>
<dbReference type="GO" id="GO:0006392">
    <property type="term" value="P:transcription elongation by mitochondrial RNA polymerase"/>
    <property type="evidence" value="ECO:0007669"/>
    <property type="project" value="InterPro"/>
</dbReference>
<dbReference type="GO" id="GO:0042645">
    <property type="term" value="C:mitochondrial nucleoid"/>
    <property type="evidence" value="ECO:0007669"/>
    <property type="project" value="TreeGrafter"/>
</dbReference>
<dbReference type="InterPro" id="IPR010994">
    <property type="entry name" value="RuvA_2-like"/>
</dbReference>
<dbReference type="PANTHER" id="PTHR21053:SF2">
    <property type="entry name" value="TRANSCRIPTION ELONGATION FACTOR, MITOCHONDRIAL"/>
    <property type="match status" value="1"/>
</dbReference>
<evidence type="ECO:0000313" key="2">
    <source>
        <dbReference type="Proteomes" id="UP000192247"/>
    </source>
</evidence>
<dbReference type="AlphaFoldDB" id="A0A1V9X5F0"/>
<organism evidence="1 2">
    <name type="scientific">Tropilaelaps mercedesae</name>
    <dbReference type="NCBI Taxonomy" id="418985"/>
    <lineage>
        <taxon>Eukaryota</taxon>
        <taxon>Metazoa</taxon>
        <taxon>Ecdysozoa</taxon>
        <taxon>Arthropoda</taxon>
        <taxon>Chelicerata</taxon>
        <taxon>Arachnida</taxon>
        <taxon>Acari</taxon>
        <taxon>Parasitiformes</taxon>
        <taxon>Mesostigmata</taxon>
        <taxon>Gamasina</taxon>
        <taxon>Dermanyssoidea</taxon>
        <taxon>Laelapidae</taxon>
        <taxon>Tropilaelaps</taxon>
    </lineage>
</organism>
<keyword evidence="1" id="KW-0251">Elongation factor</keyword>
<dbReference type="Proteomes" id="UP000192247">
    <property type="component" value="Unassembled WGS sequence"/>
</dbReference>
<dbReference type="OrthoDB" id="5949570at2759"/>
<dbReference type="InParanoid" id="A0A1V9X5F0"/>
<dbReference type="SUPFAM" id="SSF47781">
    <property type="entry name" value="RuvA domain 2-like"/>
    <property type="match status" value="1"/>
</dbReference>
<dbReference type="GO" id="GO:0030337">
    <property type="term" value="F:DNA polymerase processivity factor activity"/>
    <property type="evidence" value="ECO:0007669"/>
    <property type="project" value="TreeGrafter"/>
</dbReference>
<dbReference type="EMBL" id="MNPL01023412">
    <property type="protein sequence ID" value="OQR68727.1"/>
    <property type="molecule type" value="Genomic_DNA"/>
</dbReference>
<name>A0A1V9X5F0_9ACAR</name>
<keyword evidence="2" id="KW-1185">Reference proteome</keyword>
<protein>
    <submittedName>
        <fullName evidence="1">Transcription elongation factor</fullName>
    </submittedName>
</protein>
<dbReference type="PANTHER" id="PTHR21053">
    <property type="entry name" value="TRANSCRIPTION ELONGATION FACTOR, MITOCHONDRIAL"/>
    <property type="match status" value="1"/>
</dbReference>
<dbReference type="STRING" id="418985.A0A1V9X5F0"/>
<gene>
    <name evidence="1" type="ORF">BIW11_12723</name>
</gene>
<dbReference type="InterPro" id="IPR039150">
    <property type="entry name" value="TEFM"/>
</dbReference>
<accession>A0A1V9X5F0</accession>
<reference evidence="1 2" key="1">
    <citation type="journal article" date="2017" name="Gigascience">
        <title>Draft genome of the honey bee ectoparasitic mite, Tropilaelaps mercedesae, is shaped by the parasitic life history.</title>
        <authorList>
            <person name="Dong X."/>
            <person name="Armstrong S.D."/>
            <person name="Xia D."/>
            <person name="Makepeace B.L."/>
            <person name="Darby A.C."/>
            <person name="Kadowaki T."/>
        </authorList>
    </citation>
    <scope>NUCLEOTIDE SEQUENCE [LARGE SCALE GENOMIC DNA]</scope>
    <source>
        <strain evidence="1">Wuxi-XJTLU</strain>
    </source>
</reference>
<proteinExistence type="predicted"/>
<dbReference type="Gene3D" id="1.10.150.280">
    <property type="entry name" value="AF1531-like domain"/>
    <property type="match status" value="1"/>
</dbReference>
<sequence length="297" mass="34138">MMLSRKFPTYLSQSLSRGLRQTTQLPYTSEQQYKVLDVLNTSSEKELRKWLGPSLVMRIIDQREENGPFKSLESLFGIKGVKESSLFKLCEFVLFNRKEEKVLLRHTCLTPALPDACIESIQNVVGLVIEPSCTTCAVMDRTHHLLKLGLFDSRLRENTRLSIPLLYEVARDIYPKIIHDDAIFVMEQYTLNLMPKGQYRMAGHLLQSMIYTMLNFGEPDQPKVFQIKPQTLTNLFSLRVGSERIGCELAVRSLIDNGEVLAPEHLVRRFDKETTVNREYLGLSILRSLAILRLCNL</sequence>
<keyword evidence="1" id="KW-0648">Protein biosynthesis</keyword>
<dbReference type="GO" id="GO:0003746">
    <property type="term" value="F:translation elongation factor activity"/>
    <property type="evidence" value="ECO:0007669"/>
    <property type="project" value="UniProtKB-KW"/>
</dbReference>
<evidence type="ECO:0000313" key="1">
    <source>
        <dbReference type="EMBL" id="OQR68727.1"/>
    </source>
</evidence>